<gene>
    <name evidence="1" type="ORF">SAMN05421819_4569</name>
</gene>
<evidence type="ECO:0000313" key="1">
    <source>
        <dbReference type="EMBL" id="SEG72364.1"/>
    </source>
</evidence>
<dbReference type="Proteomes" id="UP000236728">
    <property type="component" value="Unassembled WGS sequence"/>
</dbReference>
<evidence type="ECO:0000313" key="2">
    <source>
        <dbReference type="Proteomes" id="UP000236728"/>
    </source>
</evidence>
<reference evidence="1 2" key="1">
    <citation type="submission" date="2016-10" db="EMBL/GenBank/DDBJ databases">
        <authorList>
            <person name="de Groot N.N."/>
        </authorList>
    </citation>
    <scope>NUCLEOTIDE SEQUENCE [LARGE SCALE GENOMIC DNA]</scope>
    <source>
        <strain evidence="1 2">DSM 22489</strain>
    </source>
</reference>
<accession>A0A1H6CHB2</accession>
<protein>
    <submittedName>
        <fullName evidence="1">Uncharacterized protein</fullName>
    </submittedName>
</protein>
<keyword evidence="2" id="KW-1185">Reference proteome</keyword>
<dbReference type="EMBL" id="FNVA01000011">
    <property type="protein sequence ID" value="SEG72364.1"/>
    <property type="molecule type" value="Genomic_DNA"/>
</dbReference>
<sequence length="93" mass="10609">MTLVYDLYVYRSGGIALLASNNSHCDNLGINIVDPNYVSAYLTLMRVFPTGFSLIVLRKFCLNRFWHPESPLMVCSHLPLGLPQVSRRFDFGR</sequence>
<name>A0A1H6CHB2_9BACT</name>
<organism evidence="1 2">
    <name type="scientific">Bryocella elongata</name>
    <dbReference type="NCBI Taxonomy" id="863522"/>
    <lineage>
        <taxon>Bacteria</taxon>
        <taxon>Pseudomonadati</taxon>
        <taxon>Acidobacteriota</taxon>
        <taxon>Terriglobia</taxon>
        <taxon>Terriglobales</taxon>
        <taxon>Acidobacteriaceae</taxon>
        <taxon>Bryocella</taxon>
    </lineage>
</organism>
<proteinExistence type="predicted"/>
<dbReference type="AlphaFoldDB" id="A0A1H6CHB2"/>